<keyword evidence="1" id="KW-0472">Membrane</keyword>
<reference evidence="3 4" key="1">
    <citation type="journal article" date="2015" name="Genome Announc.">
        <title>Complete Genome Sequence of a Novel Bacterium within the Family Rhodocyclaceae That Degrades Polycyclic Aromatic Hydrocarbons.</title>
        <authorList>
            <person name="Singleton D.R."/>
            <person name="Dickey A.N."/>
            <person name="Scholl E.H."/>
            <person name="Wright F.A."/>
            <person name="Aitken M.D."/>
        </authorList>
    </citation>
    <scope>NUCLEOTIDE SEQUENCE [LARGE SCALE GENOMIC DNA]</scope>
    <source>
        <strain evidence="4">PG1-Ca6</strain>
    </source>
</reference>
<dbReference type="PATRIC" id="fig|1565605.3.peg.1334"/>
<feature type="transmembrane region" description="Helical" evidence="1">
    <location>
        <begin position="199"/>
        <end position="217"/>
    </location>
</feature>
<keyword evidence="1" id="KW-0812">Transmembrane</keyword>
<protein>
    <submittedName>
        <fullName evidence="3">Membrane protein</fullName>
    </submittedName>
</protein>
<dbReference type="RefSeq" id="WP_202636583.1">
    <property type="nucleotide sequence ID" value="NZ_CP010554.1"/>
</dbReference>
<feature type="transmembrane region" description="Helical" evidence="1">
    <location>
        <begin position="166"/>
        <end position="187"/>
    </location>
</feature>
<dbReference type="PANTHER" id="PTHR42208">
    <property type="entry name" value="HEAVY METAL TRANSPORTER-RELATED"/>
    <property type="match status" value="1"/>
</dbReference>
<evidence type="ECO:0000313" key="4">
    <source>
        <dbReference type="Proteomes" id="UP000061603"/>
    </source>
</evidence>
<keyword evidence="4" id="KW-1185">Reference proteome</keyword>
<feature type="domain" description="Urease accessory protein UreH-like transmembrane" evidence="2">
    <location>
        <begin position="8"/>
        <end position="214"/>
    </location>
</feature>
<dbReference type="HOGENOM" id="CLU_032635_0_0_4"/>
<gene>
    <name evidence="3" type="ORF">PG1C_06340</name>
</gene>
<dbReference type="STRING" id="1565605.PG1C_06340"/>
<feature type="transmembrane region" description="Helical" evidence="1">
    <location>
        <begin position="53"/>
        <end position="77"/>
    </location>
</feature>
<name>A0A0C5J8Y4_9PROT</name>
<feature type="transmembrane region" description="Helical" evidence="1">
    <location>
        <begin position="129"/>
        <end position="154"/>
    </location>
</feature>
<organism evidence="3 4">
    <name type="scientific">Rugosibacter aromaticivorans</name>
    <dbReference type="NCBI Taxonomy" id="1565605"/>
    <lineage>
        <taxon>Bacteria</taxon>
        <taxon>Pseudomonadati</taxon>
        <taxon>Pseudomonadota</taxon>
        <taxon>Betaproteobacteria</taxon>
        <taxon>Nitrosomonadales</taxon>
        <taxon>Sterolibacteriaceae</taxon>
        <taxon>Rugosibacter</taxon>
    </lineage>
</organism>
<dbReference type="Pfam" id="PF13386">
    <property type="entry name" value="DsbD_2"/>
    <property type="match status" value="1"/>
</dbReference>
<dbReference type="InterPro" id="IPR039447">
    <property type="entry name" value="UreH-like_TM_dom"/>
</dbReference>
<dbReference type="KEGG" id="rbu:PG1C_06340"/>
<sequence>MHDTGFFAVFLVGLLGGVHCVGMCGGIVSALTVQIPRQKAPWSIHLAYNLGRIGSYMMAGALMGAVGSLGLLLNHWLPMQMTLYIAANLMLIGLGLYLTGMTQTLAFVERAGQWLWRRVQPLTRRFLPVRGVAQALPLGMLWGWLPCGLVYSVLALTLLSGSPVRGALIMLAFGLGTLPNLMLAGLLLVRFRRVIQGRALRFGSGFLVLAFGVWGLVNATTLGGKLWQGIICHVE</sequence>
<keyword evidence="1" id="KW-1133">Transmembrane helix</keyword>
<feature type="transmembrane region" description="Helical" evidence="1">
    <location>
        <begin position="6"/>
        <end position="33"/>
    </location>
</feature>
<dbReference type="PANTHER" id="PTHR42208:SF1">
    <property type="entry name" value="HEAVY METAL TRANSPORTER"/>
    <property type="match status" value="1"/>
</dbReference>
<accession>A0A0C5J8Y4</accession>
<dbReference type="AlphaFoldDB" id="A0A0C5J8Y4"/>
<dbReference type="EMBL" id="CP010554">
    <property type="protein sequence ID" value="AJP48178.1"/>
    <property type="molecule type" value="Genomic_DNA"/>
</dbReference>
<evidence type="ECO:0000313" key="3">
    <source>
        <dbReference type="EMBL" id="AJP48178.1"/>
    </source>
</evidence>
<dbReference type="Proteomes" id="UP000061603">
    <property type="component" value="Chromosome"/>
</dbReference>
<proteinExistence type="predicted"/>
<feature type="transmembrane region" description="Helical" evidence="1">
    <location>
        <begin position="83"/>
        <end position="108"/>
    </location>
</feature>
<evidence type="ECO:0000259" key="2">
    <source>
        <dbReference type="Pfam" id="PF13386"/>
    </source>
</evidence>
<evidence type="ECO:0000256" key="1">
    <source>
        <dbReference type="SAM" id="Phobius"/>
    </source>
</evidence>